<comment type="caution">
    <text evidence="1">The sequence shown here is derived from an EMBL/GenBank/DDBJ whole genome shotgun (WGS) entry which is preliminary data.</text>
</comment>
<accession>A0A5C6X910</accession>
<sequence>MLSQDEESKAARLRLALQMADAGIAMKRQQLARRHPEASSAEVDAMLRAWLGARPLAGCGTVMSFEAWVGRDQ</sequence>
<name>A0A5C6X910_9DELT</name>
<dbReference type="AlphaFoldDB" id="A0A5C6X910"/>
<protein>
    <submittedName>
        <fullName evidence="1">Uncharacterized protein</fullName>
    </submittedName>
</protein>
<reference evidence="1 2" key="1">
    <citation type="submission" date="2019-08" db="EMBL/GenBank/DDBJ databases">
        <title>Bradymonadales sp. TMQ2.</title>
        <authorList>
            <person name="Liang Q."/>
        </authorList>
    </citation>
    <scope>NUCLEOTIDE SEQUENCE [LARGE SCALE GENOMIC DNA]</scope>
    <source>
        <strain evidence="1 2">TMQ2</strain>
    </source>
</reference>
<gene>
    <name evidence="1" type="ORF">FRC96_12870</name>
</gene>
<dbReference type="EMBL" id="VOSL01000054">
    <property type="protein sequence ID" value="TXD34511.1"/>
    <property type="molecule type" value="Genomic_DNA"/>
</dbReference>
<dbReference type="Proteomes" id="UP000321046">
    <property type="component" value="Unassembled WGS sequence"/>
</dbReference>
<dbReference type="RefSeq" id="WP_146974893.1">
    <property type="nucleotide sequence ID" value="NZ_VOSL01000054.1"/>
</dbReference>
<evidence type="ECO:0000313" key="2">
    <source>
        <dbReference type="Proteomes" id="UP000321046"/>
    </source>
</evidence>
<dbReference type="Pfam" id="PF18993">
    <property type="entry name" value="Rv0078B"/>
    <property type="match status" value="1"/>
</dbReference>
<dbReference type="OrthoDB" id="5520280at2"/>
<organism evidence="1 2">
    <name type="scientific">Lujinxingia vulgaris</name>
    <dbReference type="NCBI Taxonomy" id="2600176"/>
    <lineage>
        <taxon>Bacteria</taxon>
        <taxon>Deltaproteobacteria</taxon>
        <taxon>Bradymonadales</taxon>
        <taxon>Lujinxingiaceae</taxon>
        <taxon>Lujinxingia</taxon>
    </lineage>
</organism>
<evidence type="ECO:0000313" key="1">
    <source>
        <dbReference type="EMBL" id="TXD34511.1"/>
    </source>
</evidence>
<dbReference type="InterPro" id="IPR044054">
    <property type="entry name" value="Rv0078B"/>
</dbReference>
<proteinExistence type="predicted"/>